<dbReference type="AlphaFoldDB" id="A0A1B7Z3K8"/>
<feature type="transmembrane region" description="Helical" evidence="1">
    <location>
        <begin position="794"/>
        <end position="813"/>
    </location>
</feature>
<dbReference type="STRING" id="1836467.BTR34_06560"/>
<feature type="transmembrane region" description="Helical" evidence="1">
    <location>
        <begin position="768"/>
        <end position="788"/>
    </location>
</feature>
<evidence type="ECO:0000313" key="3">
    <source>
        <dbReference type="EMBL" id="OBR37264.1"/>
    </source>
</evidence>
<dbReference type="InterPro" id="IPR019690">
    <property type="entry name" value="DUF2569"/>
</dbReference>
<accession>A0A1B7Z3K8</accession>
<keyword evidence="1" id="KW-1133">Transmembrane helix</keyword>
<comment type="caution">
    <text evidence="3">The sequence shown here is derived from an EMBL/GenBank/DDBJ whole genome shotgun (WGS) entry which is preliminary data.</text>
</comment>
<dbReference type="Pfam" id="PF10754">
    <property type="entry name" value="DUF2569"/>
    <property type="match status" value="1"/>
</dbReference>
<keyword evidence="1" id="KW-0812">Transmembrane</keyword>
<dbReference type="SUPFAM" id="SSF54001">
    <property type="entry name" value="Cysteine proteinases"/>
    <property type="match status" value="1"/>
</dbReference>
<dbReference type="OrthoDB" id="8595007at2"/>
<feature type="domain" description="DUF3857" evidence="2">
    <location>
        <begin position="63"/>
        <end position="222"/>
    </location>
</feature>
<dbReference type="Proteomes" id="UP000092164">
    <property type="component" value="Unassembled WGS sequence"/>
</dbReference>
<feature type="transmembrane region" description="Helical" evidence="1">
    <location>
        <begin position="738"/>
        <end position="756"/>
    </location>
</feature>
<dbReference type="InterPro" id="IPR024618">
    <property type="entry name" value="DUF3857"/>
</dbReference>
<feature type="transmembrane region" description="Helical" evidence="1">
    <location>
        <begin position="642"/>
        <end position="662"/>
    </location>
</feature>
<keyword evidence="4" id="KW-1185">Reference proteome</keyword>
<dbReference type="Gene3D" id="2.60.40.3140">
    <property type="match status" value="1"/>
</dbReference>
<sequence>MRTRLLFILILFLGISIYAQQARKTSTPNWVTPVEVKLDTTSEDEGAFKYLLLDYQDNLIDKEQFAHYAFKILNTDGIQEMSDISTSYDPAFQKLEFHKAQVIRNGTIIDKLENAFINTYQRETNLERSLYDGSLTSVINLSDIRVGDIIEYSYTIKGFNPINKGNYSNLIYQEYTLPVNRIYSRILTDSKNSISFKLLNGAAEPKIQTSSFGKEYIWNSENNAHVIYESNVPYWFNTQKRISVSTFKNWESVVDLLTPYYKISKEKLTTPISIDAKLDSKQDVIIKLIRFVQDEIRYLGFESGVGAFKPNDPKIVLNRRYGDCKDKSLLLSTLLQDQGVTSYPILVNSESNKNLDVLLPSHEIFNHCIVYFEHDGKEYFVDPTISNQGGNLYNLNTPNYTTGLILKDDSNKLKEIPESTKAKVRIVEDIVIDSIGGNAEFEVKTEYYRSKADYMRSYFKSNTEESINKDYLTFYSNLYPTITSANKISHLDDSRPWENIFTTTEYYDIENIWHSTESDETMYLDTNALVLDGLINYTNSLKREMPYSAGAPFSFSQTTRILLPEPWNIFLKDINIDNEYYSFSKNIELTGNLVTLNYAYELKKEVIPASDTPTFLKEHEDIRDSLGVQLTYADNGMSETGISWLSILIMLVSLAISSFFALKIYKNYNPEKEEGAELPGQAIGGWLILPIIGLSITPFVILYQIYLNQYFDATIWDGFELGGYENIGLLNLYLGFELFYNFAFLTFTILTLFMLFNKRTATPKMMIIFYSCNLTVIILESIFMNQVGIPDPTAANDIIKVVIASAIWIPYFLNSTRVKSTFVNTYDANKLNYLANS</sequence>
<reference evidence="4" key="1">
    <citation type="submission" date="2016-06" db="EMBL/GenBank/DDBJ databases">
        <authorList>
            <person name="Zhan P."/>
        </authorList>
    </citation>
    <scope>NUCLEOTIDE SEQUENCE [LARGE SCALE GENOMIC DNA]</scope>
    <source>
        <strain evidence="4">T28</strain>
    </source>
</reference>
<evidence type="ECO:0000313" key="4">
    <source>
        <dbReference type="Proteomes" id="UP000092164"/>
    </source>
</evidence>
<name>A0A1B7Z3K8_9FLAO</name>
<keyword evidence="1" id="KW-0472">Membrane</keyword>
<dbReference type="Gene3D" id="3.10.620.30">
    <property type="match status" value="1"/>
</dbReference>
<proteinExistence type="predicted"/>
<dbReference type="KEGG" id="mart:BTR34_06560"/>
<protein>
    <recommendedName>
        <fullName evidence="2">DUF3857 domain-containing protein</fullName>
    </recommendedName>
</protein>
<dbReference type="RefSeq" id="WP_068485254.1">
    <property type="nucleotide sequence ID" value="NZ_CP018760.1"/>
</dbReference>
<gene>
    <name evidence="3" type="ORF">A9200_06320</name>
</gene>
<organism evidence="3 4">
    <name type="scientific">Maribacter hydrothermalis</name>
    <dbReference type="NCBI Taxonomy" id="1836467"/>
    <lineage>
        <taxon>Bacteria</taxon>
        <taxon>Pseudomonadati</taxon>
        <taxon>Bacteroidota</taxon>
        <taxon>Flavobacteriia</taxon>
        <taxon>Flavobacteriales</taxon>
        <taxon>Flavobacteriaceae</taxon>
        <taxon>Maribacter</taxon>
    </lineage>
</organism>
<evidence type="ECO:0000256" key="1">
    <source>
        <dbReference type="SAM" id="Phobius"/>
    </source>
</evidence>
<feature type="transmembrane region" description="Helical" evidence="1">
    <location>
        <begin position="683"/>
        <end position="706"/>
    </location>
</feature>
<evidence type="ECO:0000259" key="2">
    <source>
        <dbReference type="Pfam" id="PF12969"/>
    </source>
</evidence>
<dbReference type="EMBL" id="LZFP01000034">
    <property type="protein sequence ID" value="OBR37264.1"/>
    <property type="molecule type" value="Genomic_DNA"/>
</dbReference>
<dbReference type="Pfam" id="PF12969">
    <property type="entry name" value="DUF3857"/>
    <property type="match status" value="1"/>
</dbReference>
<dbReference type="InterPro" id="IPR038765">
    <property type="entry name" value="Papain-like_cys_pep_sf"/>
</dbReference>